<dbReference type="InterPro" id="IPR011006">
    <property type="entry name" value="CheY-like_superfamily"/>
</dbReference>
<dbReference type="InterPro" id="IPR001610">
    <property type="entry name" value="PAC"/>
</dbReference>
<dbReference type="PROSITE" id="PS50109">
    <property type="entry name" value="HIS_KIN"/>
    <property type="match status" value="1"/>
</dbReference>
<evidence type="ECO:0000259" key="17">
    <source>
        <dbReference type="PROSITE" id="PS50110"/>
    </source>
</evidence>
<dbReference type="Pfam" id="PF08448">
    <property type="entry name" value="PAS_4"/>
    <property type="match status" value="1"/>
</dbReference>
<keyword evidence="11" id="KW-0902">Two-component regulatory system</keyword>
<dbReference type="Pfam" id="PF00512">
    <property type="entry name" value="HisKA"/>
    <property type="match status" value="1"/>
</dbReference>
<dbReference type="SMART" id="SM00448">
    <property type="entry name" value="REC"/>
    <property type="match status" value="2"/>
</dbReference>
<dbReference type="InterPro" id="IPR036890">
    <property type="entry name" value="HATPase_C_sf"/>
</dbReference>
<dbReference type="Pfam" id="PF01627">
    <property type="entry name" value="Hpt"/>
    <property type="match status" value="1"/>
</dbReference>
<dbReference type="PANTHER" id="PTHR45339:SF1">
    <property type="entry name" value="HYBRID SIGNAL TRANSDUCTION HISTIDINE KINASE J"/>
    <property type="match status" value="1"/>
</dbReference>
<evidence type="ECO:0000313" key="21">
    <source>
        <dbReference type="EMBL" id="MBO0350884.1"/>
    </source>
</evidence>
<name>A0ABS3FUT0_9CYAN</name>
<dbReference type="SUPFAM" id="SSF55785">
    <property type="entry name" value="PYP-like sensor domain (PAS domain)"/>
    <property type="match status" value="2"/>
</dbReference>
<keyword evidence="8" id="KW-0808">Transferase</keyword>
<dbReference type="PROSITE" id="PS50112">
    <property type="entry name" value="PAS"/>
    <property type="match status" value="1"/>
</dbReference>
<evidence type="ECO:0000256" key="1">
    <source>
        <dbReference type="ARBA" id="ARBA00000085"/>
    </source>
</evidence>
<dbReference type="EC" id="2.7.13.3" evidence="3"/>
<dbReference type="InterPro" id="IPR000700">
    <property type="entry name" value="PAS-assoc_C"/>
</dbReference>
<comment type="subcellular location">
    <subcellularLocation>
        <location evidence="2">Cell membrane</location>
        <topology evidence="2">Multi-pass membrane protein</topology>
    </subcellularLocation>
</comment>
<dbReference type="PROSITE" id="PS50110">
    <property type="entry name" value="RESPONSE_REGULATORY"/>
    <property type="match status" value="2"/>
</dbReference>
<dbReference type="SUPFAM" id="SSF47384">
    <property type="entry name" value="Homodimeric domain of signal transducing histidine kinase"/>
    <property type="match status" value="1"/>
</dbReference>
<dbReference type="CDD" id="cd00156">
    <property type="entry name" value="REC"/>
    <property type="match status" value="1"/>
</dbReference>
<dbReference type="Pfam" id="PF02518">
    <property type="entry name" value="HATPase_c"/>
    <property type="match status" value="1"/>
</dbReference>
<dbReference type="Gene3D" id="3.40.50.2300">
    <property type="match status" value="2"/>
</dbReference>
<evidence type="ECO:0000256" key="4">
    <source>
        <dbReference type="ARBA" id="ARBA00022475"/>
    </source>
</evidence>
<keyword evidence="12" id="KW-0472">Membrane</keyword>
<keyword evidence="5 14" id="KW-0597">Phosphoprotein</keyword>
<feature type="modified residue" description="Phosphohistidine" evidence="13">
    <location>
        <position position="858"/>
    </location>
</feature>
<evidence type="ECO:0000256" key="3">
    <source>
        <dbReference type="ARBA" id="ARBA00012438"/>
    </source>
</evidence>
<keyword evidence="9" id="KW-0067">ATP-binding</keyword>
<dbReference type="CDD" id="cd17546">
    <property type="entry name" value="REC_hyHK_CKI1_RcsC-like"/>
    <property type="match status" value="1"/>
</dbReference>
<dbReference type="InterPro" id="IPR003661">
    <property type="entry name" value="HisK_dim/P_dom"/>
</dbReference>
<comment type="catalytic activity">
    <reaction evidence="1">
        <text>ATP + protein L-histidine = ADP + protein N-phospho-L-histidine.</text>
        <dbReference type="EC" id="2.7.13.3"/>
    </reaction>
</comment>
<evidence type="ECO:0000256" key="8">
    <source>
        <dbReference type="ARBA" id="ARBA00022777"/>
    </source>
</evidence>
<dbReference type="CDD" id="cd00130">
    <property type="entry name" value="PAS"/>
    <property type="match status" value="1"/>
</dbReference>
<feature type="region of interest" description="Disordered" evidence="15">
    <location>
        <begin position="775"/>
        <end position="805"/>
    </location>
</feature>
<feature type="domain" description="PAC" evidence="19">
    <location>
        <begin position="50"/>
        <end position="102"/>
    </location>
</feature>
<dbReference type="Gene3D" id="3.30.450.20">
    <property type="entry name" value="PAS domain"/>
    <property type="match status" value="2"/>
</dbReference>
<dbReference type="CDD" id="cd00082">
    <property type="entry name" value="HisKA"/>
    <property type="match status" value="1"/>
</dbReference>
<accession>A0ABS3FUT0</accession>
<reference evidence="21 22" key="1">
    <citation type="submission" date="2021-03" db="EMBL/GenBank/DDBJ databases">
        <title>Metabolic Capacity of the Antarctic Cyanobacterium Phormidium pseudopriestleyi that Sustains Oxygenic Photosynthesis in the Presence of Hydrogen Sulfide.</title>
        <authorList>
            <person name="Lumian J.E."/>
            <person name="Jungblut A.D."/>
            <person name="Dillon M.L."/>
            <person name="Hawes I."/>
            <person name="Doran P.T."/>
            <person name="Mackey T.J."/>
            <person name="Dick G.J."/>
            <person name="Grettenberger C.L."/>
            <person name="Sumner D.Y."/>
        </authorList>
    </citation>
    <scope>NUCLEOTIDE SEQUENCE [LARGE SCALE GENOMIC DNA]</scope>
    <source>
        <strain evidence="21 22">FRX01</strain>
    </source>
</reference>
<organism evidence="21 22">
    <name type="scientific">Phormidium pseudopriestleyi FRX01</name>
    <dbReference type="NCBI Taxonomy" id="1759528"/>
    <lineage>
        <taxon>Bacteria</taxon>
        <taxon>Bacillati</taxon>
        <taxon>Cyanobacteriota</taxon>
        <taxon>Cyanophyceae</taxon>
        <taxon>Oscillatoriophycideae</taxon>
        <taxon>Oscillatoriales</taxon>
        <taxon>Oscillatoriaceae</taxon>
        <taxon>Phormidium</taxon>
    </lineage>
</organism>
<evidence type="ECO:0000259" key="18">
    <source>
        <dbReference type="PROSITE" id="PS50112"/>
    </source>
</evidence>
<dbReference type="CDD" id="cd16922">
    <property type="entry name" value="HATPase_EvgS-ArcB-TorS-like"/>
    <property type="match status" value="1"/>
</dbReference>
<evidence type="ECO:0000259" key="19">
    <source>
        <dbReference type="PROSITE" id="PS50113"/>
    </source>
</evidence>
<dbReference type="InterPro" id="IPR001789">
    <property type="entry name" value="Sig_transdc_resp-reg_receiver"/>
</dbReference>
<dbReference type="PROSITE" id="PS50113">
    <property type="entry name" value="PAC"/>
    <property type="match status" value="1"/>
</dbReference>
<dbReference type="InterPro" id="IPR036097">
    <property type="entry name" value="HisK_dim/P_sf"/>
</dbReference>
<dbReference type="SMART" id="SM00387">
    <property type="entry name" value="HATPase_c"/>
    <property type="match status" value="1"/>
</dbReference>
<feature type="modified residue" description="4-aspartylphosphate" evidence="14">
    <location>
        <position position="550"/>
    </location>
</feature>
<dbReference type="NCBIfam" id="TIGR00229">
    <property type="entry name" value="sensory_box"/>
    <property type="match status" value="2"/>
</dbReference>
<feature type="non-terminal residue" evidence="21">
    <location>
        <position position="1"/>
    </location>
</feature>
<dbReference type="InterPro" id="IPR035965">
    <property type="entry name" value="PAS-like_dom_sf"/>
</dbReference>
<dbReference type="Pfam" id="PF08447">
    <property type="entry name" value="PAS_3"/>
    <property type="match status" value="1"/>
</dbReference>
<dbReference type="Gene3D" id="3.30.565.10">
    <property type="entry name" value="Histidine kinase-like ATPase, C-terminal domain"/>
    <property type="match status" value="1"/>
</dbReference>
<dbReference type="Pfam" id="PF00072">
    <property type="entry name" value="Response_reg"/>
    <property type="match status" value="2"/>
</dbReference>
<evidence type="ECO:0000256" key="15">
    <source>
        <dbReference type="SAM" id="MobiDB-lite"/>
    </source>
</evidence>
<evidence type="ECO:0000256" key="10">
    <source>
        <dbReference type="ARBA" id="ARBA00022989"/>
    </source>
</evidence>
<dbReference type="InterPro" id="IPR013656">
    <property type="entry name" value="PAS_4"/>
</dbReference>
<keyword evidence="6" id="KW-0812">Transmembrane</keyword>
<keyword evidence="10" id="KW-1133">Transmembrane helix</keyword>
<dbReference type="PROSITE" id="PS50894">
    <property type="entry name" value="HPT"/>
    <property type="match status" value="1"/>
</dbReference>
<evidence type="ECO:0000256" key="7">
    <source>
        <dbReference type="ARBA" id="ARBA00022741"/>
    </source>
</evidence>
<evidence type="ECO:0000259" key="20">
    <source>
        <dbReference type="PROSITE" id="PS50894"/>
    </source>
</evidence>
<dbReference type="SUPFAM" id="SSF47226">
    <property type="entry name" value="Histidine-containing phosphotransfer domain, HPT domain"/>
    <property type="match status" value="1"/>
</dbReference>
<dbReference type="PRINTS" id="PR00344">
    <property type="entry name" value="BCTRLSENSOR"/>
</dbReference>
<evidence type="ECO:0000256" key="12">
    <source>
        <dbReference type="ARBA" id="ARBA00023136"/>
    </source>
</evidence>
<dbReference type="InterPro" id="IPR008207">
    <property type="entry name" value="Sig_transdc_His_kin_Hpt_dom"/>
</dbReference>
<evidence type="ECO:0000256" key="13">
    <source>
        <dbReference type="PROSITE-ProRule" id="PRU00110"/>
    </source>
</evidence>
<gene>
    <name evidence="21" type="ORF">J0895_17795</name>
</gene>
<dbReference type="Proteomes" id="UP000664844">
    <property type="component" value="Unassembled WGS sequence"/>
</dbReference>
<feature type="compositionally biased region" description="Pro residues" evidence="15">
    <location>
        <begin position="783"/>
        <end position="795"/>
    </location>
</feature>
<evidence type="ECO:0000256" key="5">
    <source>
        <dbReference type="ARBA" id="ARBA00022553"/>
    </source>
</evidence>
<dbReference type="SUPFAM" id="SSF52172">
    <property type="entry name" value="CheY-like"/>
    <property type="match status" value="2"/>
</dbReference>
<dbReference type="SMART" id="SM00388">
    <property type="entry name" value="HisKA"/>
    <property type="match status" value="1"/>
</dbReference>
<dbReference type="InterPro" id="IPR013655">
    <property type="entry name" value="PAS_fold_3"/>
</dbReference>
<dbReference type="Gene3D" id="1.20.120.160">
    <property type="entry name" value="HPT domain"/>
    <property type="match status" value="1"/>
</dbReference>
<feature type="modified residue" description="4-aspartylphosphate" evidence="14">
    <location>
        <position position="702"/>
    </location>
</feature>
<comment type="caution">
    <text evidence="21">The sequence shown here is derived from an EMBL/GenBank/DDBJ whole genome shotgun (WGS) entry which is preliminary data.</text>
</comment>
<evidence type="ECO:0000256" key="6">
    <source>
        <dbReference type="ARBA" id="ARBA00022692"/>
    </source>
</evidence>
<dbReference type="InterPro" id="IPR005467">
    <property type="entry name" value="His_kinase_dom"/>
</dbReference>
<keyword evidence="7" id="KW-0547">Nucleotide-binding</keyword>
<feature type="domain" description="Response regulatory" evidence="17">
    <location>
        <begin position="653"/>
        <end position="770"/>
    </location>
</feature>
<evidence type="ECO:0000259" key="16">
    <source>
        <dbReference type="PROSITE" id="PS50109"/>
    </source>
</evidence>
<evidence type="ECO:0000256" key="11">
    <source>
        <dbReference type="ARBA" id="ARBA00023012"/>
    </source>
</evidence>
<keyword evidence="22" id="KW-1185">Reference proteome</keyword>
<keyword evidence="8" id="KW-0418">Kinase</keyword>
<dbReference type="InterPro" id="IPR003594">
    <property type="entry name" value="HATPase_dom"/>
</dbReference>
<dbReference type="PANTHER" id="PTHR45339">
    <property type="entry name" value="HYBRID SIGNAL TRANSDUCTION HISTIDINE KINASE J"/>
    <property type="match status" value="1"/>
</dbReference>
<proteinExistence type="predicted"/>
<evidence type="ECO:0000256" key="14">
    <source>
        <dbReference type="PROSITE-ProRule" id="PRU00169"/>
    </source>
</evidence>
<evidence type="ECO:0000313" key="22">
    <source>
        <dbReference type="Proteomes" id="UP000664844"/>
    </source>
</evidence>
<feature type="domain" description="Response regulatory" evidence="17">
    <location>
        <begin position="496"/>
        <end position="617"/>
    </location>
</feature>
<protein>
    <recommendedName>
        <fullName evidence="3">histidine kinase</fullName>
        <ecNumber evidence="3">2.7.13.3</ecNumber>
    </recommendedName>
</protein>
<dbReference type="SMART" id="SM00086">
    <property type="entry name" value="PAC"/>
    <property type="match status" value="2"/>
</dbReference>
<dbReference type="InterPro" id="IPR000014">
    <property type="entry name" value="PAS"/>
</dbReference>
<dbReference type="SUPFAM" id="SSF55874">
    <property type="entry name" value="ATPase domain of HSP90 chaperone/DNA topoisomerase II/histidine kinase"/>
    <property type="match status" value="1"/>
</dbReference>
<keyword evidence="4" id="KW-1003">Cell membrane</keyword>
<feature type="domain" description="PAS" evidence="18">
    <location>
        <begin position="1"/>
        <end position="48"/>
    </location>
</feature>
<feature type="domain" description="Histidine kinase" evidence="16">
    <location>
        <begin position="238"/>
        <end position="469"/>
    </location>
</feature>
<evidence type="ECO:0000256" key="2">
    <source>
        <dbReference type="ARBA" id="ARBA00004651"/>
    </source>
</evidence>
<dbReference type="SMART" id="SM00073">
    <property type="entry name" value="HPT"/>
    <property type="match status" value="1"/>
</dbReference>
<evidence type="ECO:0000256" key="9">
    <source>
        <dbReference type="ARBA" id="ARBA00022840"/>
    </source>
</evidence>
<dbReference type="EMBL" id="JAFLQW010000468">
    <property type="protein sequence ID" value="MBO0350884.1"/>
    <property type="molecule type" value="Genomic_DNA"/>
</dbReference>
<dbReference type="RefSeq" id="WP_207089354.1">
    <property type="nucleotide sequence ID" value="NZ_JAFLQW010000468.1"/>
</dbReference>
<sequence>LYMNQAAEKIYGRKVEEFFNNPNLWITVIHPEDSAQLEPLFDVLTSPQSKDIEYRIVRPDGEIRWLRDRARIIYDASGTPLRIDGLATDITERKHYEAALEQERQQLRQIVTHAPVAMAMFDRKMCYLAYSDRWCLDYQITHPSLLGCNYYEIFSHLPPRWRNIHQQALMGTVMSSSEDIWENADGTHRHVSWAIHPWYSPDMAIGGIVIVSSEINELVQAREQALEAARLKSQFLANMSHEIRTPMNGVLGMTELLLRTPLTEQQRDFVQTLKISGENLLTLIDDILDFSKLEAGEMRLNSHEFDLNCTLEDAVDLLTLSAASKQIELAVLVASDVPRYLKGDASRLRQILTNLLGNAIKFTEQGEVVITVKRAESTPEQSPEPPEGSSRFTLVFSVRDSGIGIAPSDRKKLFQSFSQVDASTTRKYGGTGLGLAICKQLTQLMGGEIDVESQVGVGSNFWFTVQFESVENANPNLGFTQPSSLDDSCSILQGKKLLIVDDSPINRQVVRQQSSHWGMEVWEAEDGLEAIKLLRKAVSDGNPFSLALLDMQMPKMDGEILGQLILTEPVLANTSLIMMTSINESYQAEKFLNLGFCAYLIKPIKEARLLECLIRGVSSEVHEGSYPATSDSWVAPSQVPGKSAKPGQKIPLNILLVEDTRINQKVVLNQLDSLGFETDCANNGQEALAKMQIKEYDIVFMDCQMPVLDGYDATRAIRLKEGDRRHTVVIGLTAYAMEGDRQKCLAAGMDDYLTKPVSIQDLQQAIAQWSHLNPGHAIASPMNPKPTEGPTPDPSPESASSGGEYPIDEKHLLEIARGDREFAVELLTAFIEDGKQYLEDASQALIQGDAVTLGRKAHQIQGGSATIAAIAMPSLAANLEKQAKDSNFEEAEELVGQLKTILNQIEKWVMDWPV</sequence>
<dbReference type="InterPro" id="IPR004358">
    <property type="entry name" value="Sig_transdc_His_kin-like_C"/>
</dbReference>
<dbReference type="InterPro" id="IPR036641">
    <property type="entry name" value="HPT_dom_sf"/>
</dbReference>
<feature type="domain" description="HPt" evidence="20">
    <location>
        <begin position="819"/>
        <end position="912"/>
    </location>
</feature>
<dbReference type="Gene3D" id="1.10.287.130">
    <property type="match status" value="1"/>
</dbReference>